<dbReference type="GO" id="GO:0005634">
    <property type="term" value="C:nucleus"/>
    <property type="evidence" value="ECO:0007669"/>
    <property type="project" value="TreeGrafter"/>
</dbReference>
<dbReference type="InterPro" id="IPR023797">
    <property type="entry name" value="RNA3'_phos_cyclase_dom"/>
</dbReference>
<dbReference type="InterPro" id="IPR000228">
    <property type="entry name" value="RNA3'_term_phos_cyc"/>
</dbReference>
<accession>A0A8H2HPD7</accession>
<evidence type="ECO:0000259" key="1">
    <source>
        <dbReference type="Pfam" id="PF01137"/>
    </source>
</evidence>
<dbReference type="Gene3D" id="3.65.10.20">
    <property type="entry name" value="RNA 3'-terminal phosphate cyclase domain"/>
    <property type="match status" value="1"/>
</dbReference>
<dbReference type="GO" id="GO:0003963">
    <property type="term" value="F:RNA-3'-phosphate cyclase activity"/>
    <property type="evidence" value="ECO:0007669"/>
    <property type="project" value="TreeGrafter"/>
</dbReference>
<gene>
    <name evidence="2" type="ORF">EYR41_008125</name>
</gene>
<dbReference type="Proteomes" id="UP000297595">
    <property type="component" value="Unassembled WGS sequence"/>
</dbReference>
<reference evidence="2 3" key="1">
    <citation type="submission" date="2019-03" db="EMBL/GenBank/DDBJ databases">
        <title>Nematode-trapping fungi genome.</title>
        <authorList>
            <person name="Vidal-Diez De Ulzurrun G."/>
        </authorList>
    </citation>
    <scope>NUCLEOTIDE SEQUENCE [LARGE SCALE GENOMIC DNA]</scope>
    <source>
        <strain evidence="2 3">TWF154</strain>
    </source>
</reference>
<dbReference type="GO" id="GO:0006396">
    <property type="term" value="P:RNA processing"/>
    <property type="evidence" value="ECO:0007669"/>
    <property type="project" value="InterPro"/>
</dbReference>
<organism evidence="2 3">
    <name type="scientific">Orbilia oligospora</name>
    <name type="common">Nematode-trapping fungus</name>
    <name type="synonym">Arthrobotrys oligospora</name>
    <dbReference type="NCBI Taxonomy" id="2813651"/>
    <lineage>
        <taxon>Eukaryota</taxon>
        <taxon>Fungi</taxon>
        <taxon>Dikarya</taxon>
        <taxon>Ascomycota</taxon>
        <taxon>Pezizomycotina</taxon>
        <taxon>Orbiliomycetes</taxon>
        <taxon>Orbiliales</taxon>
        <taxon>Orbiliaceae</taxon>
        <taxon>Orbilia</taxon>
    </lineage>
</organism>
<evidence type="ECO:0000313" key="2">
    <source>
        <dbReference type="EMBL" id="TGJ66498.1"/>
    </source>
</evidence>
<protein>
    <recommendedName>
        <fullName evidence="1">RNA 3'-terminal phosphate cyclase domain-containing protein</fullName>
    </recommendedName>
</protein>
<feature type="domain" description="RNA 3'-terminal phosphate cyclase" evidence="1">
    <location>
        <begin position="39"/>
        <end position="400"/>
    </location>
</feature>
<name>A0A8H2HPD7_ORBOL</name>
<dbReference type="InterPro" id="IPR036553">
    <property type="entry name" value="RPTC_insert"/>
</dbReference>
<proteinExistence type="predicted"/>
<sequence length="603" mass="67788">MPQTTTNFAPARDPVSLDGRTLEVLYPNDRYQIVILSESSGGQLLRTAAGLSSLLEQPIEIHDVRGNREGKKGKKGGLRAQHIACLTTLAKWSCSNTGHLRNESTQVSFLPRKRKASQVSYRYWTERDVPGNPSPKRTATIEIGGVGSIMLLLQAVLPYILYNGPKSGEDPTPLHLTVMGGTHVSKAPTLDYFSQVFVPTLKNLGYPEITVREIKKGWGTGPTIPGEIEVVIPSIPAGTTIPGFTMQEPGEIVGYDVTFIVPEDARRSFRETLNIWFEDRAQGVDMNIVKDEDSGHGTRFYLLMVAKTRNGYIIARDWIWDRKKRDVHQVAHDMTRKVWGWVQEEIEHGGCADHYLQDQLVIYQVLAEGQSSVDGGALGEGSLHTQTVRWVGSEIADVKWETVLEMGEDDDESRARAMYRCTGVGNKGTRIRLLKYQDVVDSQSLNFMCEREYFRNLVLRQGNSIKTSDTKISDLMNRYLGSKGTSSLRIAVTGESAQLAIARDKKGDHFFSLSQSVYDHPKPLCNLDDVSTHVNVGSSKMQQIKSRMSQSLRKYITFENKSSHVHPSLILDYQHEKDIKYYTVIETRRHELKVFKNQTTPPN</sequence>
<dbReference type="InterPro" id="IPR013792">
    <property type="entry name" value="RNA3'P_cycl/enolpyr_Trfase_a/b"/>
</dbReference>
<dbReference type="AlphaFoldDB" id="A0A8H2HPD7"/>
<dbReference type="PANTHER" id="PTHR11096:SF0">
    <property type="entry name" value="RNA 3'-TERMINAL PHOSPHATE CYCLASE"/>
    <property type="match status" value="1"/>
</dbReference>
<evidence type="ECO:0000313" key="3">
    <source>
        <dbReference type="Proteomes" id="UP000297595"/>
    </source>
</evidence>
<dbReference type="SUPFAM" id="SSF55205">
    <property type="entry name" value="EPT/RTPC-like"/>
    <property type="match status" value="1"/>
</dbReference>
<dbReference type="Gene3D" id="3.30.360.20">
    <property type="entry name" value="RNA 3'-terminal phosphate cyclase, insert domain"/>
    <property type="match status" value="1"/>
</dbReference>
<dbReference type="EMBL" id="SOZJ01000005">
    <property type="protein sequence ID" value="TGJ66498.1"/>
    <property type="molecule type" value="Genomic_DNA"/>
</dbReference>
<comment type="caution">
    <text evidence="2">The sequence shown here is derived from an EMBL/GenBank/DDBJ whole genome shotgun (WGS) entry which is preliminary data.</text>
</comment>
<dbReference type="PANTHER" id="PTHR11096">
    <property type="entry name" value="RNA 3' TERMINAL PHOSPHATE CYCLASE"/>
    <property type="match status" value="1"/>
</dbReference>
<dbReference type="Pfam" id="PF01137">
    <property type="entry name" value="RTC"/>
    <property type="match status" value="1"/>
</dbReference>
<dbReference type="InterPro" id="IPR037136">
    <property type="entry name" value="RNA3'_phos_cyclase_dom_sf"/>
</dbReference>